<organism evidence="1 2">
    <name type="scientific">Caerostris extrusa</name>
    <name type="common">Bark spider</name>
    <name type="synonym">Caerostris bankana</name>
    <dbReference type="NCBI Taxonomy" id="172846"/>
    <lineage>
        <taxon>Eukaryota</taxon>
        <taxon>Metazoa</taxon>
        <taxon>Ecdysozoa</taxon>
        <taxon>Arthropoda</taxon>
        <taxon>Chelicerata</taxon>
        <taxon>Arachnida</taxon>
        <taxon>Araneae</taxon>
        <taxon>Araneomorphae</taxon>
        <taxon>Entelegynae</taxon>
        <taxon>Araneoidea</taxon>
        <taxon>Araneidae</taxon>
        <taxon>Caerostris</taxon>
    </lineage>
</organism>
<proteinExistence type="predicted"/>
<protein>
    <submittedName>
        <fullName evidence="1">Uncharacterized protein</fullName>
    </submittedName>
</protein>
<evidence type="ECO:0000313" key="1">
    <source>
        <dbReference type="EMBL" id="GIY30895.1"/>
    </source>
</evidence>
<keyword evidence="2" id="KW-1185">Reference proteome</keyword>
<evidence type="ECO:0000313" key="2">
    <source>
        <dbReference type="Proteomes" id="UP001054945"/>
    </source>
</evidence>
<sequence length="81" mass="9133">MQTRRESFHKVKSVSSVNSRYPSIISPVYMFPMEMLPFVAEGKPIESIILNTYHTVCSLLRTVVAYAILPVSVAVICTDLR</sequence>
<dbReference type="AlphaFoldDB" id="A0AAV4SB71"/>
<gene>
    <name evidence="1" type="ORF">CEXT_602541</name>
</gene>
<accession>A0AAV4SB71</accession>
<dbReference type="Proteomes" id="UP001054945">
    <property type="component" value="Unassembled WGS sequence"/>
</dbReference>
<dbReference type="EMBL" id="BPLR01009289">
    <property type="protein sequence ID" value="GIY30895.1"/>
    <property type="molecule type" value="Genomic_DNA"/>
</dbReference>
<comment type="caution">
    <text evidence="1">The sequence shown here is derived from an EMBL/GenBank/DDBJ whole genome shotgun (WGS) entry which is preliminary data.</text>
</comment>
<name>A0AAV4SB71_CAEEX</name>
<reference evidence="1 2" key="1">
    <citation type="submission" date="2021-06" db="EMBL/GenBank/DDBJ databases">
        <title>Caerostris extrusa draft genome.</title>
        <authorList>
            <person name="Kono N."/>
            <person name="Arakawa K."/>
        </authorList>
    </citation>
    <scope>NUCLEOTIDE SEQUENCE [LARGE SCALE GENOMIC DNA]</scope>
</reference>